<protein>
    <recommendedName>
        <fullName evidence="1">Heterokaryon incompatibility domain-containing protein</fullName>
    </recommendedName>
</protein>
<organism evidence="2 3">
    <name type="scientific">Xylaria multiplex</name>
    <dbReference type="NCBI Taxonomy" id="323545"/>
    <lineage>
        <taxon>Eukaryota</taxon>
        <taxon>Fungi</taxon>
        <taxon>Dikarya</taxon>
        <taxon>Ascomycota</taxon>
        <taxon>Pezizomycotina</taxon>
        <taxon>Sordariomycetes</taxon>
        <taxon>Xylariomycetidae</taxon>
        <taxon>Xylariales</taxon>
        <taxon>Xylariaceae</taxon>
        <taxon>Xylaria</taxon>
    </lineage>
</organism>
<reference evidence="2 3" key="1">
    <citation type="submission" date="2019-12" db="EMBL/GenBank/DDBJ databases">
        <title>Draft genome sequence of the ascomycete Xylaria multiplex DSM 110363.</title>
        <authorList>
            <person name="Buettner E."/>
            <person name="Kellner H."/>
        </authorList>
    </citation>
    <scope>NUCLEOTIDE SEQUENCE [LARGE SCALE GENOMIC DNA]</scope>
    <source>
        <strain evidence="2 3">DSM 110363</strain>
    </source>
</reference>
<dbReference type="OrthoDB" id="20872at2759"/>
<comment type="caution">
    <text evidence="2">The sequence shown here is derived from an EMBL/GenBank/DDBJ whole genome shotgun (WGS) entry which is preliminary data.</text>
</comment>
<evidence type="ECO:0000259" key="1">
    <source>
        <dbReference type="Pfam" id="PF06985"/>
    </source>
</evidence>
<dbReference type="PANTHER" id="PTHR10622">
    <property type="entry name" value="HET DOMAIN-CONTAINING PROTEIN"/>
    <property type="match status" value="1"/>
</dbReference>
<feature type="domain" description="Heterokaryon incompatibility" evidence="1">
    <location>
        <begin position="21"/>
        <end position="113"/>
    </location>
</feature>
<dbReference type="InterPro" id="IPR010730">
    <property type="entry name" value="HET"/>
</dbReference>
<sequence length="575" mass="65487">MRLIDIKTLQFKEFHHKFPPYAILSHTWGSEEVTYQEYLLATGPDASRHSHIKRKQGFLKILGACKRAERDGLGYLWCDTNCIDKSSSAELTEAINSMYAWYRDSTVCYALLMDVGINDSRDPVTFAKSKWFTRGWTLQELLAPKKVVFFDGHWNILGDRARLAQIISEITRIHIGVLHDRNTVFEYSIAQRMSWAANRQTTRLEDIAYCLLGIFDINMPLLYGEGAKAFTRLQQEIIKVSDDQSILVWEPRDNRHQTSVLARSPNEFYFCGSIIRDPDIGRKPFALTNMGLSVKLTVIKSAIGGFVLAGLNCSRELLGRNINGDGKVLRRAAIRTQAWIWLRVVAHDIYERVHLSSSTVFLADPFESASECSSQSMFIQIEQRSFTLQGSALPPLLPPRHHATSAGLCLTIGFGLMRPRIHRLETAYLPGNFLAVVLRPKGYLCVSYEIISSENFSVIASIAWDKDGKPKKWQYTAFYDPEPHSSFNSYEREGWGFLSGDKKPDDLIRNIDPETEMMSTHQLIRSVRKTDQTSNPQPPIPFVKMGKESFDNLHGQAGVAVEIIFQEPPKRKYMY</sequence>
<dbReference type="AlphaFoldDB" id="A0A7C8MQ38"/>
<accession>A0A7C8MQ38</accession>
<name>A0A7C8MQ38_9PEZI</name>
<dbReference type="EMBL" id="WUBL01000063">
    <property type="protein sequence ID" value="KAF2967668.1"/>
    <property type="molecule type" value="Genomic_DNA"/>
</dbReference>
<proteinExistence type="predicted"/>
<dbReference type="InParanoid" id="A0A7C8MQ38"/>
<gene>
    <name evidence="2" type="ORF">GQX73_g5901</name>
</gene>
<dbReference type="PANTHER" id="PTHR10622:SF12">
    <property type="entry name" value="HET DOMAIN-CONTAINING PROTEIN"/>
    <property type="match status" value="1"/>
</dbReference>
<evidence type="ECO:0000313" key="2">
    <source>
        <dbReference type="EMBL" id="KAF2967668.1"/>
    </source>
</evidence>
<evidence type="ECO:0000313" key="3">
    <source>
        <dbReference type="Proteomes" id="UP000481858"/>
    </source>
</evidence>
<dbReference type="Proteomes" id="UP000481858">
    <property type="component" value="Unassembled WGS sequence"/>
</dbReference>
<dbReference type="Pfam" id="PF06985">
    <property type="entry name" value="HET"/>
    <property type="match status" value="1"/>
</dbReference>
<keyword evidence="3" id="KW-1185">Reference proteome</keyword>